<evidence type="ECO:0000256" key="1">
    <source>
        <dbReference type="SAM" id="Phobius"/>
    </source>
</evidence>
<feature type="transmembrane region" description="Helical" evidence="1">
    <location>
        <begin position="45"/>
        <end position="63"/>
    </location>
</feature>
<accession>A0A5N3QYJ7</accession>
<dbReference type="InterPro" id="IPR025597">
    <property type="entry name" value="DUF4345"/>
</dbReference>
<evidence type="ECO:0000313" key="2">
    <source>
        <dbReference type="EMBL" id="KAB0287247.1"/>
    </source>
</evidence>
<feature type="transmembrane region" description="Helical" evidence="1">
    <location>
        <begin position="101"/>
        <end position="121"/>
    </location>
</feature>
<keyword evidence="1" id="KW-1133">Transmembrane helix</keyword>
<proteinExistence type="predicted"/>
<gene>
    <name evidence="2" type="ORF">F2P58_18125</name>
</gene>
<reference evidence="2 3" key="1">
    <citation type="submission" date="2019-09" db="EMBL/GenBank/DDBJ databases">
        <title>Whole genome sequence of Vibrio fortis.</title>
        <authorList>
            <person name="Das S.K."/>
        </authorList>
    </citation>
    <scope>NUCLEOTIDE SEQUENCE [LARGE SCALE GENOMIC DNA]</scope>
    <source>
        <strain evidence="2 3">AN60</strain>
    </source>
</reference>
<keyword evidence="1" id="KW-0812">Transmembrane</keyword>
<protein>
    <submittedName>
        <fullName evidence="2">DUF4345 domain-containing protein</fullName>
    </submittedName>
</protein>
<organism evidence="2 3">
    <name type="scientific">Vibrio fortis</name>
    <dbReference type="NCBI Taxonomy" id="212667"/>
    <lineage>
        <taxon>Bacteria</taxon>
        <taxon>Pseudomonadati</taxon>
        <taxon>Pseudomonadota</taxon>
        <taxon>Gammaproteobacteria</taxon>
        <taxon>Vibrionales</taxon>
        <taxon>Vibrionaceae</taxon>
        <taxon>Vibrio</taxon>
    </lineage>
</organism>
<name>A0A5N3QYJ7_9VIBR</name>
<evidence type="ECO:0000313" key="3">
    <source>
        <dbReference type="Proteomes" id="UP000326789"/>
    </source>
</evidence>
<sequence>MNPQSIFLIVAALGLTPIALSYGYAPTVSLDYLFAIDAAPVNVSHIFRAVMGLYLALVLFWLFGAMIKKYRLSALYSLVIFMLGLAAGRVLSLVVDGMPHWLLIVYLVLEVGFGVVGIKMIRNEQSKMA</sequence>
<dbReference type="Proteomes" id="UP000326789">
    <property type="component" value="Unassembled WGS sequence"/>
</dbReference>
<keyword evidence="1" id="KW-0472">Membrane</keyword>
<dbReference type="RefSeq" id="WP_150871640.1">
    <property type="nucleotide sequence ID" value="NZ_VWSE01000008.1"/>
</dbReference>
<dbReference type="EMBL" id="VWSE01000008">
    <property type="protein sequence ID" value="KAB0287247.1"/>
    <property type="molecule type" value="Genomic_DNA"/>
</dbReference>
<comment type="caution">
    <text evidence="2">The sequence shown here is derived from an EMBL/GenBank/DDBJ whole genome shotgun (WGS) entry which is preliminary data.</text>
</comment>
<feature type="transmembrane region" description="Helical" evidence="1">
    <location>
        <begin position="75"/>
        <end position="95"/>
    </location>
</feature>
<dbReference type="Pfam" id="PF14248">
    <property type="entry name" value="DUF4345"/>
    <property type="match status" value="1"/>
</dbReference>
<dbReference type="AlphaFoldDB" id="A0A5N3QYJ7"/>